<organism evidence="3 4">
    <name type="scientific">Diabrotica virgifera virgifera</name>
    <name type="common">western corn rootworm</name>
    <dbReference type="NCBI Taxonomy" id="50390"/>
    <lineage>
        <taxon>Eukaryota</taxon>
        <taxon>Metazoa</taxon>
        <taxon>Ecdysozoa</taxon>
        <taxon>Arthropoda</taxon>
        <taxon>Hexapoda</taxon>
        <taxon>Insecta</taxon>
        <taxon>Pterygota</taxon>
        <taxon>Neoptera</taxon>
        <taxon>Endopterygota</taxon>
        <taxon>Coleoptera</taxon>
        <taxon>Polyphaga</taxon>
        <taxon>Cucujiformia</taxon>
        <taxon>Chrysomeloidea</taxon>
        <taxon>Chrysomelidae</taxon>
        <taxon>Galerucinae</taxon>
        <taxon>Diabroticina</taxon>
        <taxon>Diabroticites</taxon>
        <taxon>Diabrotica</taxon>
    </lineage>
</organism>
<evidence type="ECO:0000256" key="1">
    <source>
        <dbReference type="SAM" id="MobiDB-lite"/>
    </source>
</evidence>
<evidence type="ECO:0000313" key="3">
    <source>
        <dbReference type="EnsemblMetazoa" id="XP_050518267.1"/>
    </source>
</evidence>
<accession>A0ABM5L753</accession>
<dbReference type="PANTHER" id="PTHR35374">
    <property type="entry name" value="CYCLIN-DEPENDENT KINASE 11A-LIKE"/>
    <property type="match status" value="1"/>
</dbReference>
<dbReference type="RefSeq" id="XP_050518267.1">
    <property type="nucleotide sequence ID" value="XM_050662310.1"/>
</dbReference>
<dbReference type="EnsemblMetazoa" id="XM_050662310.1">
    <property type="protein sequence ID" value="XP_050518267.1"/>
    <property type="gene ID" value="LOC126892672"/>
</dbReference>
<dbReference type="GeneID" id="126892672"/>
<proteinExistence type="predicted"/>
<dbReference type="Proteomes" id="UP001652700">
    <property type="component" value="Unplaced"/>
</dbReference>
<sequence length="331" mass="38753">MLDKQVLLRKRKVAELARAIRKKYLALKLGKSEEDETLKKMFKPITGVLKTSQYNANVKTESIKKEEPMEKEEEIKKEDISTIKNTSFISDEEVFENSDKSDEEYEDSIETNQSQDKVSEQEFQDYLEKYHHLIHPYVKDHWQYSDKIDRVYGPTHDPVTSKWKLGKTVIDFTHNGWIVAKGDYVVGTRGLYELIFYKEPNYYTEDDVKRYITLLELTNAHKKLNGTLKGTKTYKWNEIIKPNLNKSLLKPDLNKSFRRNTVSGREEVGSGIPTHWEDSDDHVQYVYWDDPNELCERLKLLMAEQKAGNTASLNNEIVAIINELREADIIY</sequence>
<feature type="region of interest" description="Disordered" evidence="1">
    <location>
        <begin position="93"/>
        <end position="118"/>
    </location>
</feature>
<protein>
    <recommendedName>
        <fullName evidence="2">DUF8207 domain-containing protein</fullName>
    </recommendedName>
</protein>
<evidence type="ECO:0000259" key="2">
    <source>
        <dbReference type="Pfam" id="PF26634"/>
    </source>
</evidence>
<reference evidence="3" key="1">
    <citation type="submission" date="2025-05" db="UniProtKB">
        <authorList>
            <consortium name="EnsemblMetazoa"/>
        </authorList>
    </citation>
    <scope>IDENTIFICATION</scope>
</reference>
<dbReference type="Pfam" id="PF26634">
    <property type="entry name" value="DUF8207"/>
    <property type="match status" value="1"/>
</dbReference>
<keyword evidence="4" id="KW-1185">Reference proteome</keyword>
<name>A0ABM5L753_DIAVI</name>
<feature type="domain" description="DUF8207" evidence="2">
    <location>
        <begin position="147"/>
        <end position="242"/>
    </location>
</feature>
<feature type="compositionally biased region" description="Acidic residues" evidence="1">
    <location>
        <begin position="93"/>
        <end position="109"/>
    </location>
</feature>
<dbReference type="InterPro" id="IPR058520">
    <property type="entry name" value="DUF8207"/>
</dbReference>
<dbReference type="PANTHER" id="PTHR35374:SF1">
    <property type="entry name" value="PROTEIN KINASE DOMAIN-CONTAINING PROTEIN"/>
    <property type="match status" value="1"/>
</dbReference>
<evidence type="ECO:0000313" key="4">
    <source>
        <dbReference type="Proteomes" id="UP001652700"/>
    </source>
</evidence>